<keyword evidence="14 16" id="KW-0472">Membrane</keyword>
<keyword evidence="2 16" id="KW-1003">Cell membrane</keyword>
<dbReference type="GO" id="GO:0022904">
    <property type="term" value="P:respiratory electron transport chain"/>
    <property type="evidence" value="ECO:0007669"/>
    <property type="project" value="InterPro"/>
</dbReference>
<keyword evidence="11 16" id="KW-0915">Sodium</keyword>
<evidence type="ECO:0000313" key="19">
    <source>
        <dbReference type="Proteomes" id="UP000179797"/>
    </source>
</evidence>
<keyword evidence="9 16" id="KW-1133">Transmembrane helix</keyword>
<dbReference type="InterPro" id="IPR010966">
    <property type="entry name" value="NqrB"/>
</dbReference>
<evidence type="ECO:0000256" key="4">
    <source>
        <dbReference type="ARBA" id="ARBA00022553"/>
    </source>
</evidence>
<feature type="transmembrane region" description="Helical" evidence="16">
    <location>
        <begin position="134"/>
        <end position="165"/>
    </location>
</feature>
<dbReference type="RefSeq" id="WP_044218741.1">
    <property type="nucleotide sequence ID" value="NZ_JRYR02000001.1"/>
</dbReference>
<evidence type="ECO:0000256" key="14">
    <source>
        <dbReference type="ARBA" id="ARBA00023136"/>
    </source>
</evidence>
<dbReference type="EMBL" id="JRYR02000001">
    <property type="protein sequence ID" value="OHX66051.1"/>
    <property type="molecule type" value="Genomic_DNA"/>
</dbReference>
<evidence type="ECO:0000256" key="15">
    <source>
        <dbReference type="ARBA" id="ARBA00023201"/>
    </source>
</evidence>
<dbReference type="GO" id="GO:0010181">
    <property type="term" value="F:FMN binding"/>
    <property type="evidence" value="ECO:0007669"/>
    <property type="project" value="InterPro"/>
</dbReference>
<keyword evidence="15 16" id="KW-0739">Sodium transport</keyword>
<evidence type="ECO:0000256" key="2">
    <source>
        <dbReference type="ARBA" id="ARBA00022475"/>
    </source>
</evidence>
<evidence type="ECO:0000256" key="9">
    <source>
        <dbReference type="ARBA" id="ARBA00022989"/>
    </source>
</evidence>
<evidence type="ECO:0000313" key="18">
    <source>
        <dbReference type="EMBL" id="OHX66051.1"/>
    </source>
</evidence>
<evidence type="ECO:0000256" key="11">
    <source>
        <dbReference type="ARBA" id="ARBA00023053"/>
    </source>
</evidence>
<feature type="transmembrane region" description="Helical" evidence="16">
    <location>
        <begin position="58"/>
        <end position="78"/>
    </location>
</feature>
<sequence length="422" mass="45193">MKFLHDLLEKQKPLFEKGGKLEKLYYVFEAGETFMFTPPEVTKAKGVQVRDAVDLKRVMMTVVIALLPAIIFGIWNVGFQHHIATGDAEVASFGAQLLYGLKLALPLIIVSYAAGGAVEAAFAVFRNHPITEGFLVTGILIPLVVPASLPLWQIAFASAFAVLVAKEVFGGVGMNILNVALTARAFLYFAYPAQISGDKVWIEIGESAAGQAMATVDGYTGATFLGLAVEAQKAGQPVVDFVANAAHWVQSPAELAMTSFIGLIPGSIGETSALMCLIGALVLIWTKVADYRIILSGILGALAMGVLLNVFAGDMEAVKNGVEGAHYYAYLDMPAYYHLIVGGFAFGIVFMATDPVSASQTSTGKWIYGALIGVMTVIIRVLNPAYPEGIMLAILLMNVMAPLIDHYVVNANKKRRLKRATV</sequence>
<keyword evidence="7 16" id="KW-0812">Transmembrane</keyword>
<keyword evidence="19" id="KW-1185">Reference proteome</keyword>
<keyword evidence="1 16" id="KW-0813">Transport</keyword>
<proteinExistence type="inferred from homology"/>
<dbReference type="PANTHER" id="PTHR30578">
    <property type="entry name" value="ELECTRON TRANSPORT COMPLEX PROTEIN RNFD"/>
    <property type="match status" value="1"/>
</dbReference>
<evidence type="ECO:0000256" key="6">
    <source>
        <dbReference type="ARBA" id="ARBA00022643"/>
    </source>
</evidence>
<dbReference type="PANTHER" id="PTHR30578:SF1">
    <property type="entry name" value="NA(+)-TRANSLOCATING NADH-QUINONE REDUCTASE SUBUNIT B"/>
    <property type="match status" value="1"/>
</dbReference>
<evidence type="ECO:0000256" key="12">
    <source>
        <dbReference type="ARBA" id="ARBA00023065"/>
    </source>
</evidence>
<comment type="similarity">
    <text evidence="16">Belongs to the NqrB/RnfD family.</text>
</comment>
<feature type="transmembrane region" description="Helical" evidence="16">
    <location>
        <begin position="293"/>
        <end position="312"/>
    </location>
</feature>
<feature type="transmembrane region" description="Helical" evidence="16">
    <location>
        <begin position="90"/>
        <end position="114"/>
    </location>
</feature>
<feature type="transmembrane region" description="Helical" evidence="16">
    <location>
        <begin position="389"/>
        <end position="409"/>
    </location>
</feature>
<dbReference type="Pfam" id="PF03116">
    <property type="entry name" value="NQR2_RnfD_RnfE"/>
    <property type="match status" value="1"/>
</dbReference>
<evidence type="ECO:0000256" key="8">
    <source>
        <dbReference type="ARBA" id="ARBA00022967"/>
    </source>
</evidence>
<keyword evidence="5 16" id="KW-0285">Flavoprotein</keyword>
<name>A0A1S1YYG3_FLAPC</name>
<dbReference type="OrthoDB" id="9776359at2"/>
<comment type="function">
    <text evidence="16">NQR complex catalyzes the reduction of ubiquinone-1 to ubiquinol by two successive reactions, coupled with the transport of Na(+) ions from the cytoplasm to the periplasm. NqrA to NqrE are probably involved in the second step, the conversion of ubisemiquinone to ubiquinol.</text>
</comment>
<reference evidence="18 19" key="1">
    <citation type="journal article" date="2012" name="Int. J. Syst. Evol. Microbiol.">
        <title>Flammeovirga pacifica sp. nov., isolated from deep-sea sediment.</title>
        <authorList>
            <person name="Xu H."/>
            <person name="Fu Y."/>
            <person name="Yang N."/>
            <person name="Ding Z."/>
            <person name="Lai Q."/>
            <person name="Zeng R."/>
        </authorList>
    </citation>
    <scope>NUCLEOTIDE SEQUENCE [LARGE SCALE GENOMIC DNA]</scope>
    <source>
        <strain evidence="19">DSM 24597 / LMG 26175 / WPAGA1</strain>
    </source>
</reference>
<evidence type="ECO:0000256" key="13">
    <source>
        <dbReference type="ARBA" id="ARBA00023075"/>
    </source>
</evidence>
<evidence type="ECO:0000256" key="3">
    <source>
        <dbReference type="ARBA" id="ARBA00022519"/>
    </source>
</evidence>
<evidence type="ECO:0000256" key="7">
    <source>
        <dbReference type="ARBA" id="ARBA00022692"/>
    </source>
</evidence>
<comment type="caution">
    <text evidence="18">The sequence shown here is derived from an EMBL/GenBank/DDBJ whole genome shotgun (WGS) entry which is preliminary data.</text>
</comment>
<feature type="transmembrane region" description="Helical" evidence="16">
    <location>
        <begin position="365"/>
        <end position="383"/>
    </location>
</feature>
<evidence type="ECO:0000256" key="17">
    <source>
        <dbReference type="PIRSR" id="PIRSR016055-50"/>
    </source>
</evidence>
<gene>
    <name evidence="16" type="primary">nqrB</name>
    <name evidence="18" type="ORF">NH26_06650</name>
</gene>
<keyword evidence="8 16" id="KW-1278">Translocase</keyword>
<evidence type="ECO:0000256" key="1">
    <source>
        <dbReference type="ARBA" id="ARBA00022448"/>
    </source>
</evidence>
<evidence type="ECO:0000256" key="16">
    <source>
        <dbReference type="HAMAP-Rule" id="MF_00426"/>
    </source>
</evidence>
<dbReference type="AlphaFoldDB" id="A0A1S1YYG3"/>
<dbReference type="NCBIfam" id="NF003756">
    <property type="entry name" value="PRK05349.1"/>
    <property type="match status" value="1"/>
</dbReference>
<accession>A0A1S1YYG3</accession>
<keyword evidence="10 16" id="KW-0520">NAD</keyword>
<keyword evidence="13 16" id="KW-0830">Ubiquinone</keyword>
<feature type="transmembrane region" description="Helical" evidence="16">
    <location>
        <begin position="335"/>
        <end position="353"/>
    </location>
</feature>
<dbReference type="GO" id="GO:0016655">
    <property type="term" value="F:oxidoreductase activity, acting on NAD(P)H, quinone or similar compound as acceptor"/>
    <property type="evidence" value="ECO:0007669"/>
    <property type="project" value="UniProtKB-UniRule"/>
</dbReference>
<dbReference type="Proteomes" id="UP000179797">
    <property type="component" value="Unassembled WGS sequence"/>
</dbReference>
<dbReference type="EC" id="7.2.1.1" evidence="16"/>
<dbReference type="InterPro" id="IPR004338">
    <property type="entry name" value="NqrB/RnfD"/>
</dbReference>
<dbReference type="GO" id="GO:0006814">
    <property type="term" value="P:sodium ion transport"/>
    <property type="evidence" value="ECO:0007669"/>
    <property type="project" value="UniProtKB-UniRule"/>
</dbReference>
<keyword evidence="6 16" id="KW-0288">FMN</keyword>
<dbReference type="NCBIfam" id="TIGR01937">
    <property type="entry name" value="nqrB"/>
    <property type="match status" value="1"/>
</dbReference>
<organism evidence="18 19">
    <name type="scientific">Flammeovirga pacifica</name>
    <dbReference type="NCBI Taxonomy" id="915059"/>
    <lineage>
        <taxon>Bacteria</taxon>
        <taxon>Pseudomonadati</taxon>
        <taxon>Bacteroidota</taxon>
        <taxon>Cytophagia</taxon>
        <taxon>Cytophagales</taxon>
        <taxon>Flammeovirgaceae</taxon>
        <taxon>Flammeovirga</taxon>
    </lineage>
</organism>
<dbReference type="STRING" id="915059.NH26_06650"/>
<comment type="catalytic activity">
    <reaction evidence="16">
        <text>a ubiquinone + n Na(+)(in) + NADH + H(+) = a ubiquinol + n Na(+)(out) + NAD(+)</text>
        <dbReference type="Rhea" id="RHEA:47748"/>
        <dbReference type="Rhea" id="RHEA-COMP:9565"/>
        <dbReference type="Rhea" id="RHEA-COMP:9566"/>
        <dbReference type="ChEBI" id="CHEBI:15378"/>
        <dbReference type="ChEBI" id="CHEBI:16389"/>
        <dbReference type="ChEBI" id="CHEBI:17976"/>
        <dbReference type="ChEBI" id="CHEBI:29101"/>
        <dbReference type="ChEBI" id="CHEBI:57540"/>
        <dbReference type="ChEBI" id="CHEBI:57945"/>
        <dbReference type="EC" id="7.2.1.1"/>
    </reaction>
</comment>
<dbReference type="HAMAP" id="MF_00426">
    <property type="entry name" value="NqrB"/>
    <property type="match status" value="1"/>
</dbReference>
<feature type="modified residue" description="FMN phosphoryl threonine" evidence="16 17">
    <location>
        <position position="223"/>
    </location>
</feature>
<protein>
    <recommendedName>
        <fullName evidence="16">Na(+)-translocating NADH-quinone reductase subunit B</fullName>
        <shortName evidence="16">Na(+)-NQR subunit B</shortName>
        <shortName evidence="16">Na(+)-translocating NQR subunit B</shortName>
        <ecNumber evidence="16">7.2.1.1</ecNumber>
    </recommendedName>
    <alternativeName>
        <fullName evidence="16">NQR complex subunit B</fullName>
    </alternativeName>
    <alternativeName>
        <fullName evidence="16">NQR-1 subunit B</fullName>
    </alternativeName>
</protein>
<dbReference type="GO" id="GO:0055085">
    <property type="term" value="P:transmembrane transport"/>
    <property type="evidence" value="ECO:0007669"/>
    <property type="project" value="InterPro"/>
</dbReference>
<feature type="transmembrane region" description="Helical" evidence="16">
    <location>
        <begin position="260"/>
        <end position="286"/>
    </location>
</feature>
<keyword evidence="12 16" id="KW-0406">Ion transport</keyword>
<feature type="transmembrane region" description="Helical" evidence="16">
    <location>
        <begin position="172"/>
        <end position="191"/>
    </location>
</feature>
<keyword evidence="3" id="KW-0997">Cell inner membrane</keyword>
<comment type="subcellular location">
    <subcellularLocation>
        <location evidence="16">Cell membrane</location>
        <topology evidence="16">Multi-pass membrane protein</topology>
    </subcellularLocation>
</comment>
<evidence type="ECO:0000256" key="5">
    <source>
        <dbReference type="ARBA" id="ARBA00022630"/>
    </source>
</evidence>
<evidence type="ECO:0000256" key="10">
    <source>
        <dbReference type="ARBA" id="ARBA00023027"/>
    </source>
</evidence>
<dbReference type="GO" id="GO:0005886">
    <property type="term" value="C:plasma membrane"/>
    <property type="evidence" value="ECO:0007669"/>
    <property type="project" value="UniProtKB-SubCell"/>
</dbReference>
<comment type="subunit">
    <text evidence="16">Composed of six subunits; NqrA, NqrB, NqrC, NqrD, NqrE and NqrF.</text>
</comment>
<comment type="cofactor">
    <cofactor evidence="16 17">
        <name>FMN</name>
        <dbReference type="ChEBI" id="CHEBI:58210"/>
    </cofactor>
</comment>
<keyword evidence="4 16" id="KW-0597">Phosphoprotein</keyword>
<dbReference type="PIRSF" id="PIRSF016055">
    <property type="entry name" value="NADH-UbQ_OxRdtase_B_su"/>
    <property type="match status" value="1"/>
</dbReference>